<dbReference type="EMBL" id="CAADFJ010000088">
    <property type="protein sequence ID" value="VFK02354.1"/>
    <property type="molecule type" value="Genomic_DNA"/>
</dbReference>
<proteinExistence type="predicted"/>
<keyword evidence="1" id="KW-0472">Membrane</keyword>
<feature type="transmembrane region" description="Helical" evidence="1">
    <location>
        <begin position="12"/>
        <end position="33"/>
    </location>
</feature>
<dbReference type="AlphaFoldDB" id="A0A450UT42"/>
<evidence type="ECO:0000313" key="3">
    <source>
        <dbReference type="EMBL" id="VFJ96426.1"/>
    </source>
</evidence>
<accession>A0A450UT42</accession>
<name>A0A450UT42_9GAMM</name>
<keyword evidence="1" id="KW-0812">Transmembrane</keyword>
<dbReference type="EMBL" id="CAADFG010000089">
    <property type="protein sequence ID" value="VFJ95620.1"/>
    <property type="molecule type" value="Genomic_DNA"/>
</dbReference>
<reference evidence="2" key="1">
    <citation type="submission" date="2019-02" db="EMBL/GenBank/DDBJ databases">
        <authorList>
            <person name="Gruber-Vodicka R. H."/>
            <person name="Seah K. B. B."/>
        </authorList>
    </citation>
    <scope>NUCLEOTIDE SEQUENCE</scope>
    <source>
        <strain evidence="4">BECK_SA2B12</strain>
        <strain evidence="2">BECK_SA2B15</strain>
        <strain evidence="3">BECK_SA2B20</strain>
    </source>
</reference>
<evidence type="ECO:0000313" key="2">
    <source>
        <dbReference type="EMBL" id="VFJ95620.1"/>
    </source>
</evidence>
<evidence type="ECO:0000313" key="4">
    <source>
        <dbReference type="EMBL" id="VFK02354.1"/>
    </source>
</evidence>
<dbReference type="EMBL" id="CAADFI010000091">
    <property type="protein sequence ID" value="VFJ96426.1"/>
    <property type="molecule type" value="Genomic_DNA"/>
</dbReference>
<protein>
    <submittedName>
        <fullName evidence="2">Uncharacterized protein</fullName>
    </submittedName>
</protein>
<organism evidence="2">
    <name type="scientific">Candidatus Kentrum eta</name>
    <dbReference type="NCBI Taxonomy" id="2126337"/>
    <lineage>
        <taxon>Bacteria</taxon>
        <taxon>Pseudomonadati</taxon>
        <taxon>Pseudomonadota</taxon>
        <taxon>Gammaproteobacteria</taxon>
        <taxon>Candidatus Kentrum</taxon>
    </lineage>
</organism>
<evidence type="ECO:0000256" key="1">
    <source>
        <dbReference type="SAM" id="Phobius"/>
    </source>
</evidence>
<gene>
    <name evidence="2" type="ORF">BECKH772A_GA0070896_1008911</name>
    <name evidence="3" type="ORF">BECKH772B_GA0070898_1009111</name>
    <name evidence="4" type="ORF">BECKH772C_GA0070978_1008811</name>
</gene>
<sequence length="48" mass="5318">MPALMSIVPMDYQVIFPAFTLLARITATVFLLMAPITRHADVADLLQT</sequence>
<keyword evidence="1" id="KW-1133">Transmembrane helix</keyword>